<dbReference type="InterPro" id="IPR041698">
    <property type="entry name" value="Methyltransf_25"/>
</dbReference>
<keyword evidence="2" id="KW-0489">Methyltransferase</keyword>
<dbReference type="EMBL" id="CP134846">
    <property type="protein sequence ID" value="WNL16973.1"/>
    <property type="molecule type" value="Genomic_DNA"/>
</dbReference>
<evidence type="ECO:0000313" key="2">
    <source>
        <dbReference type="EMBL" id="WNL16973.1"/>
    </source>
</evidence>
<organism evidence="2">
    <name type="scientific">Arcobacter sp. AZ-2023</name>
    <dbReference type="NCBI Taxonomy" id="3074453"/>
    <lineage>
        <taxon>Bacteria</taxon>
        <taxon>Pseudomonadati</taxon>
        <taxon>Campylobacterota</taxon>
        <taxon>Epsilonproteobacteria</taxon>
        <taxon>Campylobacterales</taxon>
        <taxon>Arcobacteraceae</taxon>
        <taxon>Arcobacter</taxon>
    </lineage>
</organism>
<name>A0AA96CZB9_9BACT</name>
<reference evidence="2" key="1">
    <citation type="submission" date="2023-09" db="EMBL/GenBank/DDBJ databases">
        <title>Arcobacter tbilisiensis sp. nov. isolated from chicken meat in Tbilisi, Georgia.</title>
        <authorList>
            <person name="Matthias R."/>
            <person name="Zautner A.E."/>
        </authorList>
    </citation>
    <scope>NUCLEOTIDE SEQUENCE</scope>
    <source>
        <strain evidence="2">LEO 107</strain>
    </source>
</reference>
<accession>A0AA96CZB9</accession>
<protein>
    <submittedName>
        <fullName evidence="2">Class I SAM-dependent methyltransferase</fullName>
        <ecNumber evidence="2">2.1.-.-</ecNumber>
    </submittedName>
</protein>
<evidence type="ECO:0000259" key="1">
    <source>
        <dbReference type="Pfam" id="PF13649"/>
    </source>
</evidence>
<dbReference type="EC" id="2.1.-.-" evidence="2"/>
<proteinExistence type="predicted"/>
<dbReference type="GO" id="GO:0008168">
    <property type="term" value="F:methyltransferase activity"/>
    <property type="evidence" value="ECO:0007669"/>
    <property type="project" value="UniProtKB-KW"/>
</dbReference>
<dbReference type="AlphaFoldDB" id="A0AA96CZB9"/>
<feature type="domain" description="Methyltransferase" evidence="1">
    <location>
        <begin position="54"/>
        <end position="91"/>
    </location>
</feature>
<sequence length="94" mass="10955">MIKILENINHYYTKRILTHGATPKGVDWNGEKSQFIRFAQLSKIIIQDNFTINDIGCGYGKCIEYLAQNYNNYIYNGYDLSSEMIENAKKCYDL</sequence>
<gene>
    <name evidence="2" type="ORF">RJG54_00845</name>
</gene>
<dbReference type="Pfam" id="PF13649">
    <property type="entry name" value="Methyltransf_25"/>
    <property type="match status" value="1"/>
</dbReference>
<dbReference type="GO" id="GO:0032259">
    <property type="term" value="P:methylation"/>
    <property type="evidence" value="ECO:0007669"/>
    <property type="project" value="UniProtKB-KW"/>
</dbReference>
<dbReference type="Gene3D" id="3.40.50.150">
    <property type="entry name" value="Vaccinia Virus protein VP39"/>
    <property type="match status" value="1"/>
</dbReference>
<keyword evidence="2" id="KW-0808">Transferase</keyword>
<dbReference type="SUPFAM" id="SSF53335">
    <property type="entry name" value="S-adenosyl-L-methionine-dependent methyltransferases"/>
    <property type="match status" value="1"/>
</dbReference>
<dbReference type="InterPro" id="IPR029063">
    <property type="entry name" value="SAM-dependent_MTases_sf"/>
</dbReference>